<protein>
    <submittedName>
        <fullName evidence="8">Integrase</fullName>
    </submittedName>
</protein>
<evidence type="ECO:0000256" key="5">
    <source>
        <dbReference type="PROSITE-ProRule" id="PRU01248"/>
    </source>
</evidence>
<dbReference type="InterPro" id="IPR050808">
    <property type="entry name" value="Phage_Integrase"/>
</dbReference>
<dbReference type="GO" id="GO:0006310">
    <property type="term" value="P:DNA recombination"/>
    <property type="evidence" value="ECO:0007669"/>
    <property type="project" value="UniProtKB-KW"/>
</dbReference>
<dbReference type="InterPro" id="IPR025166">
    <property type="entry name" value="Integrase_DNA_bind_dom"/>
</dbReference>
<accession>A0A7W8HI04</accession>
<dbReference type="InterPro" id="IPR038488">
    <property type="entry name" value="Integrase_DNA-bd_sf"/>
</dbReference>
<dbReference type="Gene3D" id="1.10.150.130">
    <property type="match status" value="1"/>
</dbReference>
<dbReference type="Pfam" id="PF00589">
    <property type="entry name" value="Phage_integrase"/>
    <property type="match status" value="1"/>
</dbReference>
<dbReference type="Gene3D" id="1.10.443.10">
    <property type="entry name" value="Intergrase catalytic core"/>
    <property type="match status" value="1"/>
</dbReference>
<organism evidence="8 9">
    <name type="scientific">Quisquiliibacterium transsilvanicum</name>
    <dbReference type="NCBI Taxonomy" id="1549638"/>
    <lineage>
        <taxon>Bacteria</taxon>
        <taxon>Pseudomonadati</taxon>
        <taxon>Pseudomonadota</taxon>
        <taxon>Betaproteobacteria</taxon>
        <taxon>Burkholderiales</taxon>
        <taxon>Burkholderiaceae</taxon>
        <taxon>Quisquiliibacterium</taxon>
    </lineage>
</organism>
<dbReference type="Pfam" id="PF13356">
    <property type="entry name" value="Arm-DNA-bind_3"/>
    <property type="match status" value="1"/>
</dbReference>
<keyword evidence="4" id="KW-0233">DNA recombination</keyword>
<keyword evidence="3 5" id="KW-0238">DNA-binding</keyword>
<dbReference type="PANTHER" id="PTHR30629:SF2">
    <property type="entry name" value="PROPHAGE INTEGRASE INTS-RELATED"/>
    <property type="match status" value="1"/>
</dbReference>
<dbReference type="CDD" id="cd00801">
    <property type="entry name" value="INT_P4_C"/>
    <property type="match status" value="1"/>
</dbReference>
<feature type="domain" description="Tyr recombinase" evidence="6">
    <location>
        <begin position="202"/>
        <end position="385"/>
    </location>
</feature>
<evidence type="ECO:0000259" key="7">
    <source>
        <dbReference type="PROSITE" id="PS51900"/>
    </source>
</evidence>
<name>A0A7W8HI04_9BURK</name>
<evidence type="ECO:0000259" key="6">
    <source>
        <dbReference type="PROSITE" id="PS51898"/>
    </source>
</evidence>
<evidence type="ECO:0000256" key="1">
    <source>
        <dbReference type="ARBA" id="ARBA00008857"/>
    </source>
</evidence>
<sequence length="404" mass="45178">MPLTDTAIRNAKPGPKPIRLRDERGLYLEVAPSGGKWWRFRYLFAGKEKLLSMGTYPDVGLAKARERRDEARKLLADGIDPSQHRKAARAAGTERAANSFEVVAREWYAKMSPRWAASHGDKVIRRLERDLFPWIGARPVAEVTAPELLTVLRRIEGRGTVETAHRALQNCGQVFRYAIATGRAERDPSGDLRGALAPMKHEHFAAVTDAKAIGPLLRKLDGHAGTLVVQSAIRLAPLLFVRPGELRTAEWADIDLDGAEWRYTVTKTRTQHIVPLASQAVAVLRDLHPLTGRGRYVFPGARDHENPMSDAAIRAAMQRLGVPKEVMSVHGWRATARTILDEVLGVRPDLIEHQLAHAVKDPNGRAYNRTAHLPQRREMMQQWADWLDRQRAGAEVIPMRGNVA</sequence>
<keyword evidence="9" id="KW-1185">Reference proteome</keyword>
<dbReference type="AlphaFoldDB" id="A0A7W8HI04"/>
<dbReference type="InterPro" id="IPR002104">
    <property type="entry name" value="Integrase_catalytic"/>
</dbReference>
<proteinExistence type="inferred from homology"/>
<dbReference type="Proteomes" id="UP000532440">
    <property type="component" value="Unassembled WGS sequence"/>
</dbReference>
<dbReference type="PANTHER" id="PTHR30629">
    <property type="entry name" value="PROPHAGE INTEGRASE"/>
    <property type="match status" value="1"/>
</dbReference>
<dbReference type="GO" id="GO:0015074">
    <property type="term" value="P:DNA integration"/>
    <property type="evidence" value="ECO:0007669"/>
    <property type="project" value="UniProtKB-KW"/>
</dbReference>
<dbReference type="RefSeq" id="WP_183967445.1">
    <property type="nucleotide sequence ID" value="NZ_BAABEW010000002.1"/>
</dbReference>
<dbReference type="Pfam" id="PF22022">
    <property type="entry name" value="Phage_int_M"/>
    <property type="match status" value="1"/>
</dbReference>
<reference evidence="8 9" key="1">
    <citation type="submission" date="2020-08" db="EMBL/GenBank/DDBJ databases">
        <title>Genomic Encyclopedia of Type Strains, Phase IV (KMG-IV): sequencing the most valuable type-strain genomes for metagenomic binning, comparative biology and taxonomic classification.</title>
        <authorList>
            <person name="Goeker M."/>
        </authorList>
    </citation>
    <scope>NUCLEOTIDE SEQUENCE [LARGE SCALE GENOMIC DNA]</scope>
    <source>
        <strain evidence="8 9">DSM 29781</strain>
    </source>
</reference>
<gene>
    <name evidence="8" type="ORF">HNQ70_002241</name>
</gene>
<dbReference type="PROSITE" id="PS51900">
    <property type="entry name" value="CB"/>
    <property type="match status" value="1"/>
</dbReference>
<dbReference type="InterPro" id="IPR011010">
    <property type="entry name" value="DNA_brk_join_enz"/>
</dbReference>
<keyword evidence="2" id="KW-0229">DNA integration</keyword>
<evidence type="ECO:0000313" key="8">
    <source>
        <dbReference type="EMBL" id="MBB5272227.1"/>
    </source>
</evidence>
<dbReference type="GO" id="GO:0003677">
    <property type="term" value="F:DNA binding"/>
    <property type="evidence" value="ECO:0007669"/>
    <property type="project" value="UniProtKB-UniRule"/>
</dbReference>
<evidence type="ECO:0000313" key="9">
    <source>
        <dbReference type="Proteomes" id="UP000532440"/>
    </source>
</evidence>
<feature type="domain" description="Core-binding (CB)" evidence="7">
    <location>
        <begin position="98"/>
        <end position="179"/>
    </location>
</feature>
<dbReference type="Gene3D" id="3.30.160.390">
    <property type="entry name" value="Integrase, DNA-binding domain"/>
    <property type="match status" value="1"/>
</dbReference>
<dbReference type="InterPro" id="IPR053876">
    <property type="entry name" value="Phage_int_M"/>
</dbReference>
<comment type="similarity">
    <text evidence="1">Belongs to the 'phage' integrase family.</text>
</comment>
<comment type="caution">
    <text evidence="8">The sequence shown here is derived from an EMBL/GenBank/DDBJ whole genome shotgun (WGS) entry which is preliminary data.</text>
</comment>
<evidence type="ECO:0000256" key="3">
    <source>
        <dbReference type="ARBA" id="ARBA00023125"/>
    </source>
</evidence>
<evidence type="ECO:0000256" key="2">
    <source>
        <dbReference type="ARBA" id="ARBA00022908"/>
    </source>
</evidence>
<dbReference type="InterPro" id="IPR013762">
    <property type="entry name" value="Integrase-like_cat_sf"/>
</dbReference>
<evidence type="ECO:0000256" key="4">
    <source>
        <dbReference type="ARBA" id="ARBA00023172"/>
    </source>
</evidence>
<dbReference type="SUPFAM" id="SSF56349">
    <property type="entry name" value="DNA breaking-rejoining enzymes"/>
    <property type="match status" value="1"/>
</dbReference>
<dbReference type="InterPro" id="IPR010998">
    <property type="entry name" value="Integrase_recombinase_N"/>
</dbReference>
<dbReference type="InterPro" id="IPR044068">
    <property type="entry name" value="CB"/>
</dbReference>
<dbReference type="EMBL" id="JACHGB010000004">
    <property type="protein sequence ID" value="MBB5272227.1"/>
    <property type="molecule type" value="Genomic_DNA"/>
</dbReference>
<dbReference type="PROSITE" id="PS51898">
    <property type="entry name" value="TYR_RECOMBINASE"/>
    <property type="match status" value="1"/>
</dbReference>